<dbReference type="PANTHER" id="PTHR34982">
    <property type="entry name" value="YOP PROTEINS TRANSLOCATION PROTEIN L"/>
    <property type="match status" value="1"/>
</dbReference>
<comment type="similarity">
    <text evidence="2">Belongs to the FliH family.</text>
</comment>
<keyword evidence="11" id="KW-1185">Reference proteome</keyword>
<keyword evidence="5" id="KW-1005">Bacterial flagellum biogenesis</keyword>
<dbReference type="Pfam" id="PF02108">
    <property type="entry name" value="FliH"/>
    <property type="match status" value="1"/>
</dbReference>
<comment type="caution">
    <text evidence="10">The sequence shown here is derived from an EMBL/GenBank/DDBJ whole genome shotgun (WGS) entry which is preliminary data.</text>
</comment>
<dbReference type="InterPro" id="IPR018035">
    <property type="entry name" value="Flagellar_FliH/T3SS_HrpE"/>
</dbReference>
<evidence type="ECO:0000259" key="9">
    <source>
        <dbReference type="Pfam" id="PF02108"/>
    </source>
</evidence>
<dbReference type="RefSeq" id="WP_218250761.1">
    <property type="nucleotide sequence ID" value="NZ_JABXWD010000008.1"/>
</dbReference>
<feature type="domain" description="Flagellar assembly protein FliH/Type III secretion system HrpE" evidence="9">
    <location>
        <begin position="120"/>
        <end position="215"/>
    </location>
</feature>
<keyword evidence="6" id="KW-0653">Protein transport</keyword>
<protein>
    <recommendedName>
        <fullName evidence="3">Flagellar assembly protein FliH</fullName>
    </recommendedName>
</protein>
<proteinExistence type="inferred from homology"/>
<keyword evidence="7" id="KW-1006">Bacterial flagellum protein export</keyword>
<feature type="region of interest" description="Disordered" evidence="8">
    <location>
        <begin position="21"/>
        <end position="53"/>
    </location>
</feature>
<dbReference type="PANTHER" id="PTHR34982:SF1">
    <property type="entry name" value="FLAGELLAR ASSEMBLY PROTEIN FLIH"/>
    <property type="match status" value="1"/>
</dbReference>
<gene>
    <name evidence="10" type="ORF">HWQ67_00950</name>
</gene>
<name>A0ABS6RU41_9BACT</name>
<comment type="function">
    <text evidence="1">Needed for flagellar regrowth and assembly.</text>
</comment>
<evidence type="ECO:0000256" key="7">
    <source>
        <dbReference type="ARBA" id="ARBA00023225"/>
    </source>
</evidence>
<dbReference type="Proteomes" id="UP001196980">
    <property type="component" value="Unassembled WGS sequence"/>
</dbReference>
<evidence type="ECO:0000256" key="1">
    <source>
        <dbReference type="ARBA" id="ARBA00003041"/>
    </source>
</evidence>
<evidence type="ECO:0000256" key="3">
    <source>
        <dbReference type="ARBA" id="ARBA00016507"/>
    </source>
</evidence>
<feature type="compositionally biased region" description="Polar residues" evidence="8">
    <location>
        <begin position="41"/>
        <end position="53"/>
    </location>
</feature>
<dbReference type="InterPro" id="IPR051472">
    <property type="entry name" value="T3SS_Stator/FliH"/>
</dbReference>
<evidence type="ECO:0000313" key="11">
    <source>
        <dbReference type="Proteomes" id="UP001196980"/>
    </source>
</evidence>
<evidence type="ECO:0000256" key="5">
    <source>
        <dbReference type="ARBA" id="ARBA00022795"/>
    </source>
</evidence>
<evidence type="ECO:0000256" key="2">
    <source>
        <dbReference type="ARBA" id="ARBA00006602"/>
    </source>
</evidence>
<evidence type="ECO:0000256" key="4">
    <source>
        <dbReference type="ARBA" id="ARBA00022448"/>
    </source>
</evidence>
<dbReference type="EMBL" id="JABXWD010000008">
    <property type="protein sequence ID" value="MBV6340140.1"/>
    <property type="molecule type" value="Genomic_DNA"/>
</dbReference>
<accession>A0ABS6RU41</accession>
<organism evidence="10 11">
    <name type="scientific">Candidatus Magnetobacterium casense</name>
    <dbReference type="NCBI Taxonomy" id="1455061"/>
    <lineage>
        <taxon>Bacteria</taxon>
        <taxon>Pseudomonadati</taxon>
        <taxon>Nitrospirota</taxon>
        <taxon>Thermodesulfovibrionia</taxon>
        <taxon>Thermodesulfovibrionales</taxon>
        <taxon>Candidatus Magnetobacteriaceae</taxon>
        <taxon>Candidatus Magnetobacterium</taxon>
    </lineage>
</organism>
<keyword evidence="4" id="KW-0813">Transport</keyword>
<evidence type="ECO:0000256" key="8">
    <source>
        <dbReference type="SAM" id="MobiDB-lite"/>
    </source>
</evidence>
<evidence type="ECO:0000313" key="10">
    <source>
        <dbReference type="EMBL" id="MBV6340140.1"/>
    </source>
</evidence>
<evidence type="ECO:0000256" key="6">
    <source>
        <dbReference type="ARBA" id="ARBA00022927"/>
    </source>
</evidence>
<sequence length="255" mass="28413">MYRGKVIKGMEIAPYKMPTLESNSRKPVKRNPFDSALPESVPTSGSVPAIEVNNNGDETHAEKVQDIEQIKREIEQMHQEAIQKATAEAARIKQDAYQKGLEEGEKTGMKNAHDKTTSMLEQIAKAIEEVKAFKTRSIEGLQPQVVELAISIARKIIGEELSAKPEIIVSVVREALMRIDKAGHVTIKVNPATYDLFMQHKDSLMDIYKDVAIEVDPMASQRGPIVVGTTEEIITDVDELLNNAIEDMRDNVVLH</sequence>
<reference evidence="10 11" key="1">
    <citation type="journal article" date="2020" name="J Geophys Res Biogeosci">
        <title>Magnetotaxis as an Adaptation to Enable Bacterial Shuttling of Microbial Sulfur and Sulfur Cycling Across Aquatic Oxic#Anoxic Interfaces.</title>
        <authorList>
            <person name="Li J."/>
            <person name="Liu P."/>
            <person name="Wang J."/>
            <person name="Roberts A.P."/>
            <person name="Pan Y."/>
        </authorList>
    </citation>
    <scope>NUCLEOTIDE SEQUENCE [LARGE SCALE GENOMIC DNA]</scope>
    <source>
        <strain evidence="10 11">MYR-1_YQ</strain>
    </source>
</reference>